<feature type="region of interest" description="Disordered" evidence="1">
    <location>
        <begin position="58"/>
        <end position="98"/>
    </location>
</feature>
<name>A0A445JEL8_GLYSO</name>
<reference evidence="2 3" key="1">
    <citation type="submission" date="2018-09" db="EMBL/GenBank/DDBJ databases">
        <title>A high-quality reference genome of wild soybean provides a powerful tool to mine soybean genomes.</title>
        <authorList>
            <person name="Xie M."/>
            <person name="Chung C.Y.L."/>
            <person name="Li M.-W."/>
            <person name="Wong F.-L."/>
            <person name="Chan T.-F."/>
            <person name="Lam H.-M."/>
        </authorList>
    </citation>
    <scope>NUCLEOTIDE SEQUENCE [LARGE SCALE GENOMIC DNA]</scope>
    <source>
        <strain evidence="3">cv. W05</strain>
        <tissue evidence="2">Hypocotyl of etiolated seedlings</tissue>
    </source>
</reference>
<gene>
    <name evidence="2" type="ORF">D0Y65_020551</name>
</gene>
<dbReference type="AlphaFoldDB" id="A0A445JEL8"/>
<keyword evidence="3" id="KW-1185">Reference proteome</keyword>
<accession>A0A445JEL8</accession>
<evidence type="ECO:0000313" key="2">
    <source>
        <dbReference type="EMBL" id="RZB96900.1"/>
    </source>
</evidence>
<sequence length="98" mass="10635">MSLCYAIEVTLTTSPSTSASVSLPRRCAIVPQQLRVVLAQRRRGCPHGLSFYFFFSESSPPLPLRRRATPTSGHLCTTPSRSPSPSPSPSTSPFSNKV</sequence>
<organism evidence="2 3">
    <name type="scientific">Glycine soja</name>
    <name type="common">Wild soybean</name>
    <dbReference type="NCBI Taxonomy" id="3848"/>
    <lineage>
        <taxon>Eukaryota</taxon>
        <taxon>Viridiplantae</taxon>
        <taxon>Streptophyta</taxon>
        <taxon>Embryophyta</taxon>
        <taxon>Tracheophyta</taxon>
        <taxon>Spermatophyta</taxon>
        <taxon>Magnoliopsida</taxon>
        <taxon>eudicotyledons</taxon>
        <taxon>Gunneridae</taxon>
        <taxon>Pentapetalae</taxon>
        <taxon>rosids</taxon>
        <taxon>fabids</taxon>
        <taxon>Fabales</taxon>
        <taxon>Fabaceae</taxon>
        <taxon>Papilionoideae</taxon>
        <taxon>50 kb inversion clade</taxon>
        <taxon>NPAAA clade</taxon>
        <taxon>indigoferoid/millettioid clade</taxon>
        <taxon>Phaseoleae</taxon>
        <taxon>Glycine</taxon>
        <taxon>Glycine subgen. Soja</taxon>
    </lineage>
</organism>
<dbReference type="Proteomes" id="UP000289340">
    <property type="component" value="Chromosome 8"/>
</dbReference>
<evidence type="ECO:0000256" key="1">
    <source>
        <dbReference type="SAM" id="MobiDB-lite"/>
    </source>
</evidence>
<evidence type="ECO:0000313" key="3">
    <source>
        <dbReference type="Proteomes" id="UP000289340"/>
    </source>
</evidence>
<dbReference type="EMBL" id="QZWG01000008">
    <property type="protein sequence ID" value="RZB96900.1"/>
    <property type="molecule type" value="Genomic_DNA"/>
</dbReference>
<comment type="caution">
    <text evidence="2">The sequence shown here is derived from an EMBL/GenBank/DDBJ whole genome shotgun (WGS) entry which is preliminary data.</text>
</comment>
<protein>
    <submittedName>
        <fullName evidence="2">Uncharacterized protein</fullName>
    </submittedName>
</protein>
<proteinExistence type="predicted"/>